<dbReference type="GO" id="GO:0045504">
    <property type="term" value="F:dynein heavy chain binding"/>
    <property type="evidence" value="ECO:0007669"/>
    <property type="project" value="TreeGrafter"/>
</dbReference>
<dbReference type="Gene3D" id="2.130.10.10">
    <property type="entry name" value="YVTN repeat-like/Quinoprotein amine dehydrogenase"/>
    <property type="match status" value="2"/>
</dbReference>
<proteinExistence type="predicted"/>
<dbReference type="InterPro" id="IPR015943">
    <property type="entry name" value="WD40/YVTN_repeat-like_dom_sf"/>
</dbReference>
<evidence type="ECO:0000256" key="2">
    <source>
        <dbReference type="ARBA" id="ARBA00022490"/>
    </source>
</evidence>
<dbReference type="AlphaFoldDB" id="A0A3Q3VSY2"/>
<evidence type="ECO:0000256" key="10">
    <source>
        <dbReference type="ARBA" id="ARBA00040002"/>
    </source>
</evidence>
<dbReference type="InterPro" id="IPR050687">
    <property type="entry name" value="Dynein_IC"/>
</dbReference>
<evidence type="ECO:0000256" key="7">
    <source>
        <dbReference type="ARBA" id="ARBA00023212"/>
    </source>
</evidence>
<organism evidence="12 13">
    <name type="scientific">Mola mola</name>
    <name type="common">Ocean sunfish</name>
    <name type="synonym">Tetraodon mola</name>
    <dbReference type="NCBI Taxonomy" id="94237"/>
    <lineage>
        <taxon>Eukaryota</taxon>
        <taxon>Metazoa</taxon>
        <taxon>Chordata</taxon>
        <taxon>Craniata</taxon>
        <taxon>Vertebrata</taxon>
        <taxon>Euteleostomi</taxon>
        <taxon>Actinopterygii</taxon>
        <taxon>Neopterygii</taxon>
        <taxon>Teleostei</taxon>
        <taxon>Neoteleostei</taxon>
        <taxon>Acanthomorphata</taxon>
        <taxon>Eupercaria</taxon>
        <taxon>Tetraodontiformes</taxon>
        <taxon>Molidae</taxon>
        <taxon>Mola</taxon>
    </lineage>
</organism>
<keyword evidence="3" id="KW-0853">WD repeat</keyword>
<reference evidence="12" key="2">
    <citation type="submission" date="2025-09" db="UniProtKB">
        <authorList>
            <consortium name="Ensembl"/>
        </authorList>
    </citation>
    <scope>IDENTIFICATION</scope>
</reference>
<dbReference type="InterPro" id="IPR036322">
    <property type="entry name" value="WD40_repeat_dom_sf"/>
</dbReference>
<sequence length="472" mass="53763">MFDSDGIERTPLTLCFSGSGSLQSKPVPPNQGEIIEEHLTEEMLDEAVELHLSETDTITLLDFLSALLSEDADDVEDIDENFRYAELCKNRRGNDKYMARSAQTFNGALKEKEIQTDKIVMVDENEWYVNSFNNESDPNLILNSEALHQSFLMMERVIMASIFQPRLAAYRQLPILPPDSKVEPKMEEQKDDEEESSLHATLERLWVFSCELTRGWNITSMALNKKDPWPEKVFHCDSGVTALDFSINNPSQLAVGMLNGTMAIYNILIHNNFACIANSECPNKHLHAVWQIRWTQEERAVLSSEDKAEALVSVSADGRITKWIFCLQDPSIYLTGTWEGQIHKCSVSNNQFLQTYEHHWSPFHPDMFLSCSSDWTIQLWKQDRLTPLLSFPCTHRDVYAIRWSPDCSTIFAAIDEQQMEIWDLKSSLAPTIVHHMAPGVRMTALLFARGTNCVLVGDSEGQVSVYQLKNLS</sequence>
<dbReference type="SUPFAM" id="SSF50978">
    <property type="entry name" value="WD40 repeat-like"/>
    <property type="match status" value="1"/>
</dbReference>
<dbReference type="GO" id="GO:0003341">
    <property type="term" value="P:cilium movement"/>
    <property type="evidence" value="ECO:0007669"/>
    <property type="project" value="TreeGrafter"/>
</dbReference>
<dbReference type="PANTHER" id="PTHR12442">
    <property type="entry name" value="DYNEIN INTERMEDIATE CHAIN"/>
    <property type="match status" value="1"/>
</dbReference>
<dbReference type="GO" id="GO:0120293">
    <property type="term" value="C:dynein axonemal particle"/>
    <property type="evidence" value="ECO:0007669"/>
    <property type="project" value="UniProtKB-SubCell"/>
</dbReference>
<evidence type="ECO:0000256" key="6">
    <source>
        <dbReference type="ARBA" id="ARBA00023069"/>
    </source>
</evidence>
<evidence type="ECO:0000256" key="11">
    <source>
        <dbReference type="ARBA" id="ARBA00041557"/>
    </source>
</evidence>
<evidence type="ECO:0000256" key="9">
    <source>
        <dbReference type="ARBA" id="ARBA00024190"/>
    </source>
</evidence>
<keyword evidence="6" id="KW-0969">Cilium</keyword>
<evidence type="ECO:0000256" key="5">
    <source>
        <dbReference type="ARBA" id="ARBA00022846"/>
    </source>
</evidence>
<keyword evidence="4" id="KW-0677">Repeat</keyword>
<evidence type="ECO:0000256" key="3">
    <source>
        <dbReference type="ARBA" id="ARBA00022574"/>
    </source>
</evidence>
<dbReference type="Proteomes" id="UP000261620">
    <property type="component" value="Unplaced"/>
</dbReference>
<dbReference type="PANTHER" id="PTHR12442:SF12">
    <property type="entry name" value="DYNEIN AXONEMAL INTERMEDIATE CHAIN 4"/>
    <property type="match status" value="1"/>
</dbReference>
<keyword evidence="5" id="KW-0282">Flagellum</keyword>
<keyword evidence="8" id="KW-0966">Cell projection</keyword>
<evidence type="ECO:0000313" key="12">
    <source>
        <dbReference type="Ensembl" id="ENSMMOP00000001712.1"/>
    </source>
</evidence>
<evidence type="ECO:0000256" key="1">
    <source>
        <dbReference type="ARBA" id="ARBA00004611"/>
    </source>
</evidence>
<name>A0A3Q3VSY2_MOLML</name>
<dbReference type="GO" id="GO:0045503">
    <property type="term" value="F:dynein light chain binding"/>
    <property type="evidence" value="ECO:0007669"/>
    <property type="project" value="TreeGrafter"/>
</dbReference>
<keyword evidence="7" id="KW-0206">Cytoskeleton</keyword>
<dbReference type="SMART" id="SM00320">
    <property type="entry name" value="WD40"/>
    <property type="match status" value="5"/>
</dbReference>
<accession>A0A3Q3VSY2</accession>
<dbReference type="InterPro" id="IPR001680">
    <property type="entry name" value="WD40_rpt"/>
</dbReference>
<keyword evidence="2" id="KW-0963">Cytoplasm</keyword>
<reference evidence="12" key="1">
    <citation type="submission" date="2025-08" db="UniProtKB">
        <authorList>
            <consortium name="Ensembl"/>
        </authorList>
    </citation>
    <scope>IDENTIFICATION</scope>
</reference>
<evidence type="ECO:0000256" key="8">
    <source>
        <dbReference type="ARBA" id="ARBA00023273"/>
    </source>
</evidence>
<dbReference type="GO" id="GO:0005858">
    <property type="term" value="C:axonemal dynein complex"/>
    <property type="evidence" value="ECO:0007669"/>
    <property type="project" value="TreeGrafter"/>
</dbReference>
<dbReference type="Ensembl" id="ENSMMOT00000001744.1">
    <property type="protein sequence ID" value="ENSMMOP00000001712.1"/>
    <property type="gene ID" value="ENSMMOG00000001433.1"/>
</dbReference>
<evidence type="ECO:0000313" key="13">
    <source>
        <dbReference type="Proteomes" id="UP000261620"/>
    </source>
</evidence>
<comment type="subcellular location">
    <subcellularLocation>
        <location evidence="1">Cytoplasm</location>
        <location evidence="1">Cytoskeleton</location>
        <location evidence="1">Flagellum axoneme</location>
    </subcellularLocation>
    <subcellularLocation>
        <location evidence="9">Dynein axonemal particle</location>
    </subcellularLocation>
</comment>
<evidence type="ECO:0000256" key="4">
    <source>
        <dbReference type="ARBA" id="ARBA00022737"/>
    </source>
</evidence>
<protein>
    <recommendedName>
        <fullName evidence="10">Dynein axonemal intermediate chain 4</fullName>
    </recommendedName>
    <alternativeName>
        <fullName evidence="11">WD repeat-containing protein 78</fullName>
    </alternativeName>
</protein>
<keyword evidence="13" id="KW-1185">Reference proteome</keyword>